<organism evidence="1 2">
    <name type="scientific">Chryseobacterium gotjawalense</name>
    <dbReference type="NCBI Taxonomy" id="3042315"/>
    <lineage>
        <taxon>Bacteria</taxon>
        <taxon>Pseudomonadati</taxon>
        <taxon>Bacteroidota</taxon>
        <taxon>Flavobacteriia</taxon>
        <taxon>Flavobacteriales</taxon>
        <taxon>Weeksellaceae</taxon>
        <taxon>Chryseobacterium group</taxon>
        <taxon>Chryseobacterium</taxon>
    </lineage>
</organism>
<dbReference type="EMBL" id="CP124855">
    <property type="protein sequence ID" value="WHF51146.1"/>
    <property type="molecule type" value="Genomic_DNA"/>
</dbReference>
<proteinExistence type="predicted"/>
<dbReference type="Proteomes" id="UP001241656">
    <property type="component" value="Chromosome"/>
</dbReference>
<gene>
    <name evidence="1" type="ORF">QGN23_12000</name>
</gene>
<keyword evidence="2" id="KW-1185">Reference proteome</keyword>
<protein>
    <submittedName>
        <fullName evidence="1">Uncharacterized protein</fullName>
    </submittedName>
</protein>
<evidence type="ECO:0000313" key="2">
    <source>
        <dbReference type="Proteomes" id="UP001241656"/>
    </source>
</evidence>
<accession>A0ABY8RB00</accession>
<evidence type="ECO:0000313" key="1">
    <source>
        <dbReference type="EMBL" id="WHF51146.1"/>
    </source>
</evidence>
<sequence>MKKIHWLLLFCFFVNISCISDEERQRQVNSGYQGKWIGSFTGDDTGIITFNVKKEGTLEGNLSSTTSGFSENFEGYVNFNGKFDVNTKAKYYFSGYLDNVKPLEGQWTQILQNGTAKGTFTLKKQ</sequence>
<reference evidence="1 2" key="1">
    <citation type="submission" date="2023-05" db="EMBL/GenBank/DDBJ databases">
        <title>Genomic insight into Chryseobacterium sp. wdc7 isolated forest soil (Gotjawal).</title>
        <authorList>
            <person name="Park S.-J."/>
        </authorList>
    </citation>
    <scope>NUCLEOTIDE SEQUENCE [LARGE SCALE GENOMIC DNA]</scope>
    <source>
        <strain evidence="2">wdc7</strain>
    </source>
</reference>
<name>A0ABY8RB00_9FLAO</name>
<dbReference type="RefSeq" id="WP_282904516.1">
    <property type="nucleotide sequence ID" value="NZ_CP124855.1"/>
</dbReference>